<dbReference type="Proteomes" id="UP000037854">
    <property type="component" value="Unassembled WGS sequence"/>
</dbReference>
<evidence type="ECO:0000313" key="1">
    <source>
        <dbReference type="EMBL" id="KPH76565.1"/>
    </source>
</evidence>
<accession>A0ABR5MKZ3</accession>
<organism evidence="1 2">
    <name type="scientific">Oceanobacillus caeni</name>
    <dbReference type="NCBI Taxonomy" id="405946"/>
    <lineage>
        <taxon>Bacteria</taxon>
        <taxon>Bacillati</taxon>
        <taxon>Bacillota</taxon>
        <taxon>Bacilli</taxon>
        <taxon>Bacillales</taxon>
        <taxon>Bacillaceae</taxon>
        <taxon>Oceanobacillus</taxon>
    </lineage>
</organism>
<dbReference type="RefSeq" id="WP_060668064.1">
    <property type="nucleotide sequence ID" value="NZ_LGTK01000013.1"/>
</dbReference>
<reference evidence="1 2" key="1">
    <citation type="submission" date="2015-07" db="EMBL/GenBank/DDBJ databases">
        <title>High-quality draft genome sequence of Oceanobacillus caeni HM6, a bacillus isolated from a human feces.</title>
        <authorList>
            <person name="Kumar J."/>
            <person name="Verma M.K."/>
            <person name="Pandey R."/>
            <person name="Bhambi M."/>
            <person name="Chauhan N."/>
        </authorList>
    </citation>
    <scope>NUCLEOTIDE SEQUENCE [LARGE SCALE GENOMIC DNA]</scope>
    <source>
        <strain evidence="1 2">HM6</strain>
    </source>
</reference>
<keyword evidence="2" id="KW-1185">Reference proteome</keyword>
<gene>
    <name evidence="1" type="ORF">AFL42_05640</name>
</gene>
<evidence type="ECO:0000313" key="2">
    <source>
        <dbReference type="Proteomes" id="UP000037854"/>
    </source>
</evidence>
<sequence length="324" mass="37749">MECAYCNNKMGGSLVRTKEHIIPDGLIKLFPEEDITFIKDKSFKDNNGLTIKDVCNICNNGVLSDLDSYGNGIIANHFMCSFGIADNYNREFQFEFNYHLLSRWLLKIAYNYERVYKSNTKWFKDNVNYILKGEKYFKDNISLFAGLHVNMIPVPEDVHGKFSLSIIKNPKLLPLGVTYSIYNEERNKEMLISSGQIENIYVIRFASAVFLIILWMDVDEKEKYLIEEKINNLFTFEKLIPEKNLYKVRRVSEAFNCTTGYGAISGKIGLELSEKLIKHSIGGRNFWEARAKFTKLFPADYFDKGRRMIEEIEYPQTQNKNKKK</sequence>
<dbReference type="EMBL" id="LGTK01000013">
    <property type="protein sequence ID" value="KPH76565.1"/>
    <property type="molecule type" value="Genomic_DNA"/>
</dbReference>
<evidence type="ECO:0008006" key="3">
    <source>
        <dbReference type="Google" id="ProtNLM"/>
    </source>
</evidence>
<protein>
    <recommendedName>
        <fullName evidence="3">HNH endonuclease 5 domain-containing protein</fullName>
    </recommendedName>
</protein>
<name>A0ABR5MKZ3_9BACI</name>
<comment type="caution">
    <text evidence="1">The sequence shown here is derived from an EMBL/GenBank/DDBJ whole genome shotgun (WGS) entry which is preliminary data.</text>
</comment>
<proteinExistence type="predicted"/>